<accession>A0AAN7STP5</accession>
<reference evidence="1 2" key="1">
    <citation type="submission" date="2023-08" db="EMBL/GenBank/DDBJ databases">
        <title>Black Yeasts Isolated from many extreme environments.</title>
        <authorList>
            <person name="Coleine C."/>
            <person name="Stajich J.E."/>
            <person name="Selbmann L."/>
        </authorList>
    </citation>
    <scope>NUCLEOTIDE SEQUENCE [LARGE SCALE GENOMIC DNA]</scope>
    <source>
        <strain evidence="1 2">CCFEE 5910</strain>
    </source>
</reference>
<evidence type="ECO:0000313" key="2">
    <source>
        <dbReference type="Proteomes" id="UP001309876"/>
    </source>
</evidence>
<name>A0AAN7STP5_9EURO</name>
<organism evidence="1 2">
    <name type="scientific">Lithohypha guttulata</name>
    <dbReference type="NCBI Taxonomy" id="1690604"/>
    <lineage>
        <taxon>Eukaryota</taxon>
        <taxon>Fungi</taxon>
        <taxon>Dikarya</taxon>
        <taxon>Ascomycota</taxon>
        <taxon>Pezizomycotina</taxon>
        <taxon>Eurotiomycetes</taxon>
        <taxon>Chaetothyriomycetidae</taxon>
        <taxon>Chaetothyriales</taxon>
        <taxon>Trichomeriaceae</taxon>
        <taxon>Lithohypha</taxon>
    </lineage>
</organism>
<dbReference type="AlphaFoldDB" id="A0AAN7STP5"/>
<dbReference type="Proteomes" id="UP001309876">
    <property type="component" value="Unassembled WGS sequence"/>
</dbReference>
<keyword evidence="2" id="KW-1185">Reference proteome</keyword>
<protein>
    <submittedName>
        <fullName evidence="1">Uncharacterized protein</fullName>
    </submittedName>
</protein>
<sequence>MAPQGRTNLMNLPEELLSQIAGQVLYDGFNQKTRLGQEPNYRELFRDLRLVNRHMRVTTDYELKERVPWCLIEIKHPRSSSRHANMWRTTYTQNQYLMLLQTDQEPPYPPCIHVKLEYTSALNDKQETVSRRYLVCLTSLSILAFWIDVKATFVDKMHLTLVHKPAARSTLGCLLGRDLPNFTSCPPLIGPGSLTSSLQRPIYDNPGDTMMRSLYLRPILEYFSQAKKRGNYHEMLACLSNTAAWDTIMATDDRWGGYDVPTQILQSYLHTQMIQAQTALAMGSKGANKVMVVKLLLMSLNLRDRDLGREMENLPTKAQFLRYIVKAEAYIVAAHGHEDLPPSKELLERAEEALFFAVWLKAIPQSLNLLTFVQGLLSRDNEEQKHKMDVWLLSRDGGVSAIKNIHGRALCSGKQTAQHWLTLIYIALTRNYPLCPEAMELCTADFLEELLSPGNDVVTGTGYCFAEIVPEEADVLLDRYEPMSHHFRAP</sequence>
<comment type="caution">
    <text evidence="1">The sequence shown here is derived from an EMBL/GenBank/DDBJ whole genome shotgun (WGS) entry which is preliminary data.</text>
</comment>
<proteinExistence type="predicted"/>
<evidence type="ECO:0000313" key="1">
    <source>
        <dbReference type="EMBL" id="KAK5081256.1"/>
    </source>
</evidence>
<gene>
    <name evidence="1" type="ORF">LTR05_008050</name>
</gene>
<dbReference type="EMBL" id="JAVRRJ010000010">
    <property type="protein sequence ID" value="KAK5081256.1"/>
    <property type="molecule type" value="Genomic_DNA"/>
</dbReference>